<keyword evidence="2" id="KW-1185">Reference proteome</keyword>
<dbReference type="eggNOG" id="ENOG50330JD">
    <property type="taxonomic scope" value="Bacteria"/>
</dbReference>
<protein>
    <submittedName>
        <fullName evidence="1">Protein containing TPR repeat</fullName>
    </submittedName>
</protein>
<evidence type="ECO:0000313" key="1">
    <source>
        <dbReference type="EMBL" id="BAI64299.1"/>
    </source>
</evidence>
<reference evidence="2" key="1">
    <citation type="submission" date="2009-07" db="EMBL/GenBank/DDBJ databases">
        <title>Complete genome sequence of Rothia mucilaginosa DJ.</title>
        <authorList>
            <person name="Yamane K."/>
            <person name="Nambu T."/>
            <person name="Mashimo C."/>
            <person name="Sugimori C."/>
            <person name="Yamanaka T."/>
            <person name="Leung K."/>
            <person name="Fukushima H."/>
        </authorList>
    </citation>
    <scope>NUCLEOTIDE SEQUENCE [LARGE SCALE GENOMIC DNA]</scope>
    <source>
        <strain evidence="2">DY-18</strain>
    </source>
</reference>
<sequence>MCEGLVGLGHLVSVLATLHSGTETIGCIQDLVHQTLSHGLLAALLGEANEPAKSQSGGTAGANLNRNLVGCTANAAGANLERRLNVVHSLLQGCDRVRTGLLLDTLQGAVDDTLCDGLLAVQQNLVDQLGDQSGTVNRIVYEGTLGSGTLTRHYFFSFLAP</sequence>
<dbReference type="KEGG" id="rmu:RMDY18_04670"/>
<reference evidence="1 2" key="3">
    <citation type="journal article" date="2010" name="Sequencing">
        <title>Complete Genome Sequence of Rothia mucilaginosa DY-18: A Clinical Isolate with Dense Meshwork-Like Structures from a Persistent Apical Periodontitis Lesion.</title>
        <authorList>
            <person name="Yamane K."/>
            <person name="Nambu T."/>
            <person name="Yamanaka T."/>
            <person name="Mashimo C."/>
            <person name="Sugimori C."/>
            <person name="Leung K.-P."/>
            <person name="Fukushima H."/>
        </authorList>
    </citation>
    <scope>NUCLEOTIDE SEQUENCE [LARGE SCALE GENOMIC DNA]</scope>
    <source>
        <strain evidence="1 2">DY-18</strain>
    </source>
</reference>
<dbReference type="EMBL" id="AP011540">
    <property type="protein sequence ID" value="BAI64299.1"/>
    <property type="molecule type" value="Genomic_DNA"/>
</dbReference>
<proteinExistence type="predicted"/>
<organism evidence="1 2">
    <name type="scientific">Rothia mucilaginosa (strain DY-18)</name>
    <name type="common">Stomatococcus mucilaginosus</name>
    <dbReference type="NCBI Taxonomy" id="680646"/>
    <lineage>
        <taxon>Bacteria</taxon>
        <taxon>Bacillati</taxon>
        <taxon>Actinomycetota</taxon>
        <taxon>Actinomycetes</taxon>
        <taxon>Micrococcales</taxon>
        <taxon>Micrococcaceae</taxon>
        <taxon>Rothia</taxon>
    </lineage>
</organism>
<dbReference type="HOGENOM" id="CLU_139176_0_0_11"/>
<dbReference type="Proteomes" id="UP000001883">
    <property type="component" value="Chromosome"/>
</dbReference>
<accession>D2NRM3</accession>
<reference evidence="1 2" key="2">
    <citation type="journal article" date="2010" name="J Osaka Dent Univ">
        <title>Isolation and identification of Rothia mucilaginosa from persistent apical periodontitis lesions.</title>
        <authorList>
            <person name="Yamane K."/>
            <person name="Yoshida M."/>
            <person name="Fujihira T."/>
            <person name="Baba T."/>
            <person name="Tsuji N."/>
            <person name="Hayashi H."/>
            <person name="Sugimori C."/>
            <person name="Yamanaka T."/>
            <person name="Mashimo C."/>
            <person name="Nambu T."/>
            <person name="Kawai H."/>
            <person name="Fukushima H."/>
        </authorList>
    </citation>
    <scope>NUCLEOTIDE SEQUENCE [LARGE SCALE GENOMIC DNA]</scope>
    <source>
        <strain evidence="1 2">DY-18</strain>
    </source>
</reference>
<name>D2NRM3_ROTMD</name>
<gene>
    <name evidence="1" type="ordered locus">RMDY18_04670</name>
</gene>
<dbReference type="AlphaFoldDB" id="D2NRM3"/>
<evidence type="ECO:0000313" key="2">
    <source>
        <dbReference type="Proteomes" id="UP000001883"/>
    </source>
</evidence>